<dbReference type="GO" id="GO:0070842">
    <property type="term" value="P:aggresome assembly"/>
    <property type="evidence" value="ECO:0007669"/>
    <property type="project" value="TreeGrafter"/>
</dbReference>
<evidence type="ECO:0008006" key="11">
    <source>
        <dbReference type="Google" id="ProtNLM"/>
    </source>
</evidence>
<dbReference type="SUPFAM" id="SSF57850">
    <property type="entry name" value="RING/U-box"/>
    <property type="match status" value="1"/>
</dbReference>
<dbReference type="Gene3D" id="3.30.160.60">
    <property type="entry name" value="Classic Zinc Finger"/>
    <property type="match status" value="1"/>
</dbReference>
<evidence type="ECO:0000256" key="1">
    <source>
        <dbReference type="ARBA" id="ARBA00004496"/>
    </source>
</evidence>
<feature type="region of interest" description="Disordered" evidence="5">
    <location>
        <begin position="604"/>
        <end position="689"/>
    </location>
</feature>
<evidence type="ECO:0000259" key="8">
    <source>
        <dbReference type="PROSITE" id="PS50144"/>
    </source>
</evidence>
<dbReference type="Pfam" id="PF00643">
    <property type="entry name" value="zf-B_box"/>
    <property type="match status" value="1"/>
</dbReference>
<name>A0A6A5CHM7_NAEFO</name>
<dbReference type="PANTHER" id="PTHR36754:SF2">
    <property type="entry name" value="E3 UBIQUITIN-PROTEIN LIGASE TRIM37"/>
    <property type="match status" value="1"/>
</dbReference>
<dbReference type="InterPro" id="IPR008974">
    <property type="entry name" value="TRAF-like"/>
</dbReference>
<dbReference type="PROSITE" id="PS50119">
    <property type="entry name" value="ZF_BBOX"/>
    <property type="match status" value="1"/>
</dbReference>
<dbReference type="CDD" id="cd03773">
    <property type="entry name" value="MATH_TRIM37"/>
    <property type="match status" value="1"/>
</dbReference>
<reference evidence="9 10" key="1">
    <citation type="journal article" date="2019" name="Sci. Rep.">
        <title>Nanopore sequencing improves the draft genome of the human pathogenic amoeba Naegleria fowleri.</title>
        <authorList>
            <person name="Liechti N."/>
            <person name="Schurch N."/>
            <person name="Bruggmann R."/>
            <person name="Wittwer M."/>
        </authorList>
    </citation>
    <scope>NUCLEOTIDE SEQUENCE [LARGE SCALE GENOMIC DNA]</scope>
    <source>
        <strain evidence="9 10">ATCC 30894</strain>
    </source>
</reference>
<keyword evidence="4" id="KW-0862">Zinc</keyword>
<dbReference type="GO" id="GO:0031625">
    <property type="term" value="F:ubiquitin protein ligase binding"/>
    <property type="evidence" value="ECO:0007669"/>
    <property type="project" value="TreeGrafter"/>
</dbReference>
<dbReference type="InterPro" id="IPR002083">
    <property type="entry name" value="MATH/TRAF_dom"/>
</dbReference>
<evidence type="ECO:0000256" key="4">
    <source>
        <dbReference type="PROSITE-ProRule" id="PRU00024"/>
    </source>
</evidence>
<dbReference type="GO" id="GO:0016235">
    <property type="term" value="C:aggresome"/>
    <property type="evidence" value="ECO:0007669"/>
    <property type="project" value="TreeGrafter"/>
</dbReference>
<protein>
    <recommendedName>
        <fullName evidence="11">RING-type domain-containing protein</fullName>
    </recommendedName>
</protein>
<comment type="subcellular location">
    <subcellularLocation>
        <location evidence="1">Cytoplasm</location>
    </subcellularLocation>
</comment>
<dbReference type="PANTHER" id="PTHR36754">
    <property type="entry name" value="E3 UBIQUITIN-PROTEIN LIGASE TRIM37"/>
    <property type="match status" value="1"/>
</dbReference>
<feature type="domain" description="B box-type" evidence="7">
    <location>
        <begin position="203"/>
        <end position="240"/>
    </location>
</feature>
<dbReference type="Pfam" id="PF22486">
    <property type="entry name" value="MATH_2"/>
    <property type="match status" value="1"/>
</dbReference>
<dbReference type="GO" id="GO:0005778">
    <property type="term" value="C:peroxisomal membrane"/>
    <property type="evidence" value="ECO:0007669"/>
    <property type="project" value="TreeGrafter"/>
</dbReference>
<dbReference type="EMBL" id="VFQX01000002">
    <property type="protein sequence ID" value="KAF0984768.1"/>
    <property type="molecule type" value="Genomic_DNA"/>
</dbReference>
<dbReference type="GO" id="GO:0005164">
    <property type="term" value="F:tumor necrosis factor receptor binding"/>
    <property type="evidence" value="ECO:0007669"/>
    <property type="project" value="TreeGrafter"/>
</dbReference>
<dbReference type="GO" id="GO:0051865">
    <property type="term" value="P:protein autoubiquitination"/>
    <property type="evidence" value="ECO:0007669"/>
    <property type="project" value="TreeGrafter"/>
</dbReference>
<dbReference type="Proteomes" id="UP000444721">
    <property type="component" value="Unassembled WGS sequence"/>
</dbReference>
<dbReference type="SUPFAM" id="SSF57845">
    <property type="entry name" value="B-box zinc-binding domain"/>
    <property type="match status" value="1"/>
</dbReference>
<organism evidence="9 10">
    <name type="scientific">Naegleria fowleri</name>
    <name type="common">Brain eating amoeba</name>
    <dbReference type="NCBI Taxonomy" id="5763"/>
    <lineage>
        <taxon>Eukaryota</taxon>
        <taxon>Discoba</taxon>
        <taxon>Heterolobosea</taxon>
        <taxon>Tetramitia</taxon>
        <taxon>Eutetramitia</taxon>
        <taxon>Vahlkampfiidae</taxon>
        <taxon>Naegleria</taxon>
    </lineage>
</organism>
<dbReference type="GO" id="GO:0061630">
    <property type="term" value="F:ubiquitin protein ligase activity"/>
    <property type="evidence" value="ECO:0007669"/>
    <property type="project" value="TreeGrafter"/>
</dbReference>
<dbReference type="VEuPathDB" id="AmoebaDB:NfTy_031080"/>
<comment type="caution">
    <text evidence="9">The sequence shown here is derived from an EMBL/GenBank/DDBJ whole genome shotgun (WGS) entry which is preliminary data.</text>
</comment>
<dbReference type="VEuPathDB" id="AmoebaDB:FDP41_000667"/>
<evidence type="ECO:0000256" key="5">
    <source>
        <dbReference type="SAM" id="MobiDB-lite"/>
    </source>
</evidence>
<dbReference type="InterPro" id="IPR037299">
    <property type="entry name" value="TRIM37_MATH"/>
</dbReference>
<evidence type="ECO:0000313" key="10">
    <source>
        <dbReference type="Proteomes" id="UP000444721"/>
    </source>
</evidence>
<evidence type="ECO:0000259" key="7">
    <source>
        <dbReference type="PROSITE" id="PS50119"/>
    </source>
</evidence>
<sequence length="689" mass="77673">MSSYGKAPGRAASSSEARNFTGKIGNISPIQHYKNNTAASGLMATYNYENTNSKHANDEANLHHTQPAGSKFDLHTPRTISSELDNRQYSPSATSSVDSSPPIVINRHLEQIVKCSLCHNKPTTPHLCPCCSKIVCLPCIKRWLVDQGKSNCPNCRASLHMNQMVNCKFVSEISSELEKLQSQIHSRKEKTITSTPRNIIEQCSNHDLPLIYYCETCKAAICSDCAMFEDKHKAHSFKKVSEVYKECVEVVKSESNSVNVRLKDLNTLIINIDENIKMITKSKDETLKSINETVEEIRGNLETLYKTKLSSLVSQKNLIIDEISMLEQLNKELGKQIETSPQCVLIQKTPDIVRVVDEINKKPPITFSKISVDHSFPNELVPAFEGGQFKIENYFEKVKSTEVIYSEPININGLLWRLKVYPNGTGLAKGVFISVFLEMYKGLSEPKKYHYKVEMINTRDPAKNIERSFASIFECGECWGYNRFFRVSELISNGFVNPEEDVLTLNFFVRPTSYFEKCLEQSRYIKELEDFKKSHVALESSSSPGMNEELAPHSETPLFDKNSLEEHQNGGQQQNWIASSTAEDPNLSPIESFSTPFITEDDLASVSPKQRKEESFAFQSPHNINDLDHSSNISLSSDEEENAPLPETAWKPVEPGFSIPHVGNQSHEEISSTSQPQITPFEDDQSTNQ</sequence>
<proteinExistence type="predicted"/>
<evidence type="ECO:0000259" key="6">
    <source>
        <dbReference type="PROSITE" id="PS50089"/>
    </source>
</evidence>
<keyword evidence="10" id="KW-1185">Reference proteome</keyword>
<evidence type="ECO:0000256" key="2">
    <source>
        <dbReference type="ARBA" id="ARBA00022490"/>
    </source>
</evidence>
<dbReference type="GO" id="GO:0008270">
    <property type="term" value="F:zinc ion binding"/>
    <property type="evidence" value="ECO:0007669"/>
    <property type="project" value="UniProtKB-KW"/>
</dbReference>
<dbReference type="OrthoDB" id="192247at2759"/>
<dbReference type="PROSITE" id="PS50089">
    <property type="entry name" value="ZF_RING_2"/>
    <property type="match status" value="1"/>
</dbReference>
<dbReference type="InterPro" id="IPR053003">
    <property type="entry name" value="TRIM_RBCC_E3_ubiq-ligases"/>
</dbReference>
<gene>
    <name evidence="9" type="ORF">FDP41_000667</name>
</gene>
<dbReference type="GeneID" id="68107885"/>
<dbReference type="Gene3D" id="3.30.40.10">
    <property type="entry name" value="Zinc/RING finger domain, C3HC4 (zinc finger)"/>
    <property type="match status" value="1"/>
</dbReference>
<dbReference type="SUPFAM" id="SSF49599">
    <property type="entry name" value="TRAF domain-like"/>
    <property type="match status" value="1"/>
</dbReference>
<dbReference type="RefSeq" id="XP_044569481.1">
    <property type="nucleotide sequence ID" value="XM_044710329.1"/>
</dbReference>
<dbReference type="SMART" id="SM00061">
    <property type="entry name" value="MATH"/>
    <property type="match status" value="1"/>
</dbReference>
<feature type="domain" description="RING-type" evidence="6">
    <location>
        <begin position="115"/>
        <end position="156"/>
    </location>
</feature>
<keyword evidence="4" id="KW-0863">Zinc-finger</keyword>
<keyword evidence="2" id="KW-0963">Cytoplasm</keyword>
<dbReference type="AlphaFoldDB" id="A0A6A5CHM7"/>
<dbReference type="CDD" id="cd16619">
    <property type="entry name" value="mRING-HC-C4C4_TRIM37_C-VIII"/>
    <property type="match status" value="1"/>
</dbReference>
<keyword evidence="3" id="KW-0479">Metal-binding</keyword>
<dbReference type="InterPro" id="IPR013083">
    <property type="entry name" value="Znf_RING/FYVE/PHD"/>
</dbReference>
<dbReference type="GO" id="GO:0006513">
    <property type="term" value="P:protein monoubiquitination"/>
    <property type="evidence" value="ECO:0007669"/>
    <property type="project" value="TreeGrafter"/>
</dbReference>
<dbReference type="InterPro" id="IPR001841">
    <property type="entry name" value="Znf_RING"/>
</dbReference>
<dbReference type="Gene3D" id="2.60.210.10">
    <property type="entry name" value="Apoptosis, Tumor Necrosis Factor Receptor Associated Protein 2, Chain A"/>
    <property type="match status" value="1"/>
</dbReference>
<feature type="domain" description="MATH" evidence="8">
    <location>
        <begin position="384"/>
        <end position="507"/>
    </location>
</feature>
<dbReference type="PROSITE" id="PS50144">
    <property type="entry name" value="MATH"/>
    <property type="match status" value="1"/>
</dbReference>
<accession>A0A6A5CHM7</accession>
<dbReference type="InterPro" id="IPR000315">
    <property type="entry name" value="Znf_B-box"/>
</dbReference>
<evidence type="ECO:0000313" key="9">
    <source>
        <dbReference type="EMBL" id="KAF0984768.1"/>
    </source>
</evidence>
<evidence type="ECO:0000256" key="3">
    <source>
        <dbReference type="ARBA" id="ARBA00022723"/>
    </source>
</evidence>